<keyword evidence="2" id="KW-0813">Transport</keyword>
<dbReference type="Pfam" id="PF23259">
    <property type="entry name" value="CHX17_C"/>
    <property type="match status" value="1"/>
</dbReference>
<gene>
    <name evidence="13" type="ORF">MKW94_022959</name>
</gene>
<accession>A0AA41VCI2</accession>
<dbReference type="InterPro" id="IPR050794">
    <property type="entry name" value="CPA2_transporter"/>
</dbReference>
<evidence type="ECO:0000256" key="9">
    <source>
        <dbReference type="ARBA" id="ARBA00038341"/>
    </source>
</evidence>
<feature type="transmembrane region" description="Helical" evidence="10">
    <location>
        <begin position="444"/>
        <end position="464"/>
    </location>
</feature>
<dbReference type="GO" id="GO:0012505">
    <property type="term" value="C:endomembrane system"/>
    <property type="evidence" value="ECO:0007669"/>
    <property type="project" value="TreeGrafter"/>
</dbReference>
<dbReference type="Pfam" id="PF00999">
    <property type="entry name" value="Na_H_Exchanger"/>
    <property type="match status" value="1"/>
</dbReference>
<evidence type="ECO:0000259" key="12">
    <source>
        <dbReference type="Pfam" id="PF23259"/>
    </source>
</evidence>
<evidence type="ECO:0008006" key="15">
    <source>
        <dbReference type="Google" id="ProtNLM"/>
    </source>
</evidence>
<evidence type="ECO:0000256" key="3">
    <source>
        <dbReference type="ARBA" id="ARBA00022538"/>
    </source>
</evidence>
<evidence type="ECO:0000259" key="11">
    <source>
        <dbReference type="Pfam" id="PF00999"/>
    </source>
</evidence>
<proteinExistence type="inferred from homology"/>
<keyword evidence="5" id="KW-0630">Potassium</keyword>
<feature type="transmembrane region" description="Helical" evidence="10">
    <location>
        <begin position="346"/>
        <end position="364"/>
    </location>
</feature>
<dbReference type="EMBL" id="JAJJMA010193380">
    <property type="protein sequence ID" value="MCL7038723.1"/>
    <property type="molecule type" value="Genomic_DNA"/>
</dbReference>
<dbReference type="InterPro" id="IPR038770">
    <property type="entry name" value="Na+/solute_symporter_sf"/>
</dbReference>
<dbReference type="GO" id="GO:1902600">
    <property type="term" value="P:proton transmembrane transport"/>
    <property type="evidence" value="ECO:0007669"/>
    <property type="project" value="InterPro"/>
</dbReference>
<feature type="non-terminal residue" evidence="13">
    <location>
        <position position="1"/>
    </location>
</feature>
<dbReference type="InterPro" id="IPR057290">
    <property type="entry name" value="CHX17_C"/>
</dbReference>
<feature type="transmembrane region" description="Helical" evidence="10">
    <location>
        <begin position="414"/>
        <end position="437"/>
    </location>
</feature>
<feature type="domain" description="Cation/H+ exchanger transmembrane" evidence="11">
    <location>
        <begin position="287"/>
        <end position="645"/>
    </location>
</feature>
<dbReference type="InterPro" id="IPR006153">
    <property type="entry name" value="Cation/H_exchanger_TM"/>
</dbReference>
<dbReference type="GO" id="GO:0006813">
    <property type="term" value="P:potassium ion transport"/>
    <property type="evidence" value="ECO:0007669"/>
    <property type="project" value="UniProtKB-KW"/>
</dbReference>
<dbReference type="Gene3D" id="1.20.1530.20">
    <property type="match status" value="1"/>
</dbReference>
<evidence type="ECO:0000256" key="7">
    <source>
        <dbReference type="ARBA" id="ARBA00023065"/>
    </source>
</evidence>
<keyword evidence="6 10" id="KW-1133">Transmembrane helix</keyword>
<comment type="caution">
    <text evidence="13">The sequence shown here is derived from an EMBL/GenBank/DDBJ whole genome shotgun (WGS) entry which is preliminary data.</text>
</comment>
<protein>
    <recommendedName>
        <fullName evidence="15">Cation/H+ exchanger domain-containing protein</fullName>
    </recommendedName>
</protein>
<reference evidence="13" key="1">
    <citation type="submission" date="2022-03" db="EMBL/GenBank/DDBJ databases">
        <title>A functionally conserved STORR gene fusion in Papaver species that diverged 16.8 million years ago.</title>
        <authorList>
            <person name="Catania T."/>
        </authorList>
    </citation>
    <scope>NUCLEOTIDE SEQUENCE</scope>
    <source>
        <strain evidence="13">S-191538</strain>
    </source>
</reference>
<dbReference type="AlphaFoldDB" id="A0AA41VCI2"/>
<feature type="transmembrane region" description="Helical" evidence="10">
    <location>
        <begin position="313"/>
        <end position="334"/>
    </location>
</feature>
<keyword evidence="14" id="KW-1185">Reference proteome</keyword>
<keyword evidence="4 10" id="KW-0812">Transmembrane</keyword>
<dbReference type="Proteomes" id="UP001177140">
    <property type="component" value="Unassembled WGS sequence"/>
</dbReference>
<dbReference type="GO" id="GO:0015297">
    <property type="term" value="F:antiporter activity"/>
    <property type="evidence" value="ECO:0007669"/>
    <property type="project" value="InterPro"/>
</dbReference>
<dbReference type="GO" id="GO:0006885">
    <property type="term" value="P:regulation of pH"/>
    <property type="evidence" value="ECO:0007669"/>
    <property type="project" value="TreeGrafter"/>
</dbReference>
<comment type="subcellular location">
    <subcellularLocation>
        <location evidence="1">Membrane</location>
        <topology evidence="1">Multi-pass membrane protein</topology>
    </subcellularLocation>
</comment>
<dbReference type="PANTHER" id="PTHR32468">
    <property type="entry name" value="CATION/H + ANTIPORTER"/>
    <property type="match status" value="1"/>
</dbReference>
<evidence type="ECO:0000313" key="14">
    <source>
        <dbReference type="Proteomes" id="UP001177140"/>
    </source>
</evidence>
<evidence type="ECO:0000256" key="8">
    <source>
        <dbReference type="ARBA" id="ARBA00023136"/>
    </source>
</evidence>
<evidence type="ECO:0000256" key="6">
    <source>
        <dbReference type="ARBA" id="ARBA00022989"/>
    </source>
</evidence>
<dbReference type="PANTHER" id="PTHR32468:SF66">
    <property type="entry name" value="CATION_H+ EXCHANGER DOMAIN-CONTAINING PROTEIN"/>
    <property type="match status" value="1"/>
</dbReference>
<evidence type="ECO:0000256" key="1">
    <source>
        <dbReference type="ARBA" id="ARBA00004141"/>
    </source>
</evidence>
<sequence length="978" mass="109691">FLDEKSYSIVVLTKAFTNMLSTPVVKRISDPSSRYAEYRRRTIRNSAVNKELLILACVYNQENVPSILNLLAATHPTKDGSVCIYVLELVELVGRAASVLVEHDKQQTNKQLTQSHSCVSEKITSAFNKFEHRNHGFTIGQSYTAVSPFASMHNDVCEIAMNKRANLVIIPFGKLAEDPIRGVNLSILHKAPCAVGILFDHINVPKSVNHVFRKRHNVAVIFIGGPDDREALTYSMRIAHGRHLKLSVFRFTHSEVRANTTRETLSAWFLAISNAADRIRCWTHRNTGILFGPSFLGSLDIVKKMLDKPGANTCLEIAASFGFLYFSFLVGAKIDMDMLLKANKRTYIVGFSNFIIPLVFNTIVCTEMRTKVHKDLGLEINLVTIAVILSVHSFHDTASALDDLNLLNSEIGRLSLSISIFTGLCSWLLIFVLFAYYEAAKLTPIAFIFTWACRALIMLFMFRVRPILLWMIRTTPEGTTLKESYVALILIFVLASSFYSEAIGLHAFFGPVMIGMVVPVGSPIGEAVQKKIECFITMVLLPAAYLVAGSQVNVYNIQTNQFAILELLIFLAFAVKLAAIVLPCLYCSIPIQDALSLGLILQCDGTFNLLILSRMHRAKYLDEKSYTIAVLTRAFITMVSTPIVKRISDPSKRLAEYRRLTIRNSTVKKELRILACVYHQENVPSILNFLAATHPTKDGSVCIYVLQLFEQVALVASLLVAHDKQQSNKQLTQSHSRVSEKITSAFDKFEERNPGFTIGQSYTAVSPLVGMHNNVCEIAMDKRINLVIIPFGELAENPIRAVNLSILHKTPCAVGILFDHVNVPKYFSDASRKCRNIAMIFIGGPDDREALTYSMRIADEPHLKLSVFRFTHSEVRSNNNRETKRDNKLIKELRERVKNAKNIDYKEEEVTDCGDTAAKIRLMEESHDFILVGRQHDNNSPILLGLDQWCVHKELGVIGDLLVTSSFKGNYSVLIMKQ</sequence>
<dbReference type="GO" id="GO:0016020">
    <property type="term" value="C:membrane"/>
    <property type="evidence" value="ECO:0007669"/>
    <property type="project" value="UniProtKB-SubCell"/>
</dbReference>
<keyword evidence="3" id="KW-0633">Potassium transport</keyword>
<feature type="domain" description="Cation/H(+) antiporter C-terminal" evidence="12">
    <location>
        <begin position="837"/>
        <end position="978"/>
    </location>
</feature>
<evidence type="ECO:0000313" key="13">
    <source>
        <dbReference type="EMBL" id="MCL7038723.1"/>
    </source>
</evidence>
<comment type="similarity">
    <text evidence="9">Belongs to the monovalent cation:proton antiporter 2 (CPA2) transporter (TC 2.A.37) family. CHX (TC 2.A.37.4) subfamily.</text>
</comment>
<organism evidence="13 14">
    <name type="scientific">Papaver nudicaule</name>
    <name type="common">Iceland poppy</name>
    <dbReference type="NCBI Taxonomy" id="74823"/>
    <lineage>
        <taxon>Eukaryota</taxon>
        <taxon>Viridiplantae</taxon>
        <taxon>Streptophyta</taxon>
        <taxon>Embryophyta</taxon>
        <taxon>Tracheophyta</taxon>
        <taxon>Spermatophyta</taxon>
        <taxon>Magnoliopsida</taxon>
        <taxon>Ranunculales</taxon>
        <taxon>Papaveraceae</taxon>
        <taxon>Papaveroideae</taxon>
        <taxon>Papaver</taxon>
    </lineage>
</organism>
<evidence type="ECO:0000256" key="5">
    <source>
        <dbReference type="ARBA" id="ARBA00022958"/>
    </source>
</evidence>
<evidence type="ECO:0000256" key="2">
    <source>
        <dbReference type="ARBA" id="ARBA00022448"/>
    </source>
</evidence>
<feature type="transmembrane region" description="Helical" evidence="10">
    <location>
        <begin position="535"/>
        <end position="555"/>
    </location>
</feature>
<keyword evidence="8 10" id="KW-0472">Membrane</keyword>
<keyword evidence="7" id="KW-0406">Ion transport</keyword>
<evidence type="ECO:0000256" key="10">
    <source>
        <dbReference type="SAM" id="Phobius"/>
    </source>
</evidence>
<feature type="transmembrane region" description="Helical" evidence="10">
    <location>
        <begin position="567"/>
        <end position="587"/>
    </location>
</feature>
<name>A0AA41VCI2_PAPNU</name>
<evidence type="ECO:0000256" key="4">
    <source>
        <dbReference type="ARBA" id="ARBA00022692"/>
    </source>
</evidence>
<feature type="transmembrane region" description="Helical" evidence="10">
    <location>
        <begin position="484"/>
        <end position="514"/>
    </location>
</feature>